<dbReference type="Gene3D" id="1.10.30.10">
    <property type="entry name" value="High mobility group box domain"/>
    <property type="match status" value="1"/>
</dbReference>
<comment type="subcellular location">
    <subcellularLocation>
        <location evidence="1">Nucleus</location>
    </subcellularLocation>
</comment>
<dbReference type="FunFam" id="1.10.30.10:FF:000076">
    <property type="entry name" value="Axial regulator YABBY 4"/>
    <property type="match status" value="1"/>
</dbReference>
<evidence type="ECO:0000256" key="3">
    <source>
        <dbReference type="ARBA" id="ARBA00022723"/>
    </source>
</evidence>
<evidence type="ECO:0000256" key="6">
    <source>
        <dbReference type="ARBA" id="ARBA00023242"/>
    </source>
</evidence>
<dbReference type="PANTHER" id="PTHR31675">
    <property type="entry name" value="PROTEIN YABBY 6-RELATED"/>
    <property type="match status" value="1"/>
</dbReference>
<organism evidence="9 10">
    <name type="scientific">Phaseolus angularis</name>
    <name type="common">Azuki bean</name>
    <name type="synonym">Vigna angularis</name>
    <dbReference type="NCBI Taxonomy" id="3914"/>
    <lineage>
        <taxon>Eukaryota</taxon>
        <taxon>Viridiplantae</taxon>
        <taxon>Streptophyta</taxon>
        <taxon>Embryophyta</taxon>
        <taxon>Tracheophyta</taxon>
        <taxon>Spermatophyta</taxon>
        <taxon>Magnoliopsida</taxon>
        <taxon>eudicotyledons</taxon>
        <taxon>Gunneridae</taxon>
        <taxon>Pentapetalae</taxon>
        <taxon>rosids</taxon>
        <taxon>fabids</taxon>
        <taxon>Fabales</taxon>
        <taxon>Fabaceae</taxon>
        <taxon>Papilionoideae</taxon>
        <taxon>50 kb inversion clade</taxon>
        <taxon>NPAAA clade</taxon>
        <taxon>indigoferoid/millettioid clade</taxon>
        <taxon>Phaseoleae</taxon>
        <taxon>Vigna</taxon>
    </lineage>
</organism>
<evidence type="ECO:0000256" key="5">
    <source>
        <dbReference type="ARBA" id="ARBA00022833"/>
    </source>
</evidence>
<feature type="domain" description="YABBY N-terminal" evidence="8">
    <location>
        <begin position="10"/>
        <end position="62"/>
    </location>
</feature>
<dbReference type="InterPro" id="IPR035513">
    <property type="entry name" value="Invertase/methylesterase_inhib"/>
</dbReference>
<dbReference type="InterPro" id="IPR056775">
    <property type="entry name" value="YABBY_C"/>
</dbReference>
<keyword evidence="5" id="KW-0862">Zinc</keyword>
<dbReference type="Gramene" id="KOM31663">
    <property type="protein sequence ID" value="KOM31663"/>
    <property type="gene ID" value="LR48_Vigan01g121800"/>
</dbReference>
<sequence>MSTLNHLFDLPEQICYVECGFCTTILMVSVPCSSLSTVVTVRCGHCTSLLSVNMNKTSFVPFQLRASLSHVEPNEGSSEDGAACKTLKNYSSSVVTYSDCEEENTPQTSSVVNKPPEKRQRTPSAYNCFIKEEIKRLKAENPKMAHREAFSTAAKNWANFPPSHCKGEADSCKILHLDCHVESPNASQVTTLKIFNFSTISSLLESNITDPELLFKLSLRVAIDELSKLSNFPSKLRANAEHDARLQKAINVYSSVIGDALDRLNDSISALGTVTGRIVSSTSVNNVEM</sequence>
<evidence type="ECO:0008006" key="11">
    <source>
        <dbReference type="Google" id="ProtNLM"/>
    </source>
</evidence>
<protein>
    <recommendedName>
        <fullName evidence="11">HMG box domain-containing protein</fullName>
    </recommendedName>
</protein>
<dbReference type="InterPro" id="IPR056776">
    <property type="entry name" value="YABBY_N"/>
</dbReference>
<evidence type="ECO:0000313" key="9">
    <source>
        <dbReference type="EMBL" id="KOM31663.1"/>
    </source>
</evidence>
<accession>A0A0L9TM39</accession>
<dbReference type="GO" id="GO:0048481">
    <property type="term" value="P:plant ovule development"/>
    <property type="evidence" value="ECO:0007669"/>
    <property type="project" value="TreeGrafter"/>
</dbReference>
<evidence type="ECO:0000256" key="4">
    <source>
        <dbReference type="ARBA" id="ARBA00022771"/>
    </source>
</evidence>
<dbReference type="SUPFAM" id="SSF47095">
    <property type="entry name" value="HMG-box"/>
    <property type="match status" value="1"/>
</dbReference>
<dbReference type="GO" id="GO:0009944">
    <property type="term" value="P:polarity specification of adaxial/abaxial axis"/>
    <property type="evidence" value="ECO:0007669"/>
    <property type="project" value="TreeGrafter"/>
</dbReference>
<dbReference type="AlphaFoldDB" id="A0A0L9TM39"/>
<feature type="domain" description="YABBY protein C-terminal" evidence="7">
    <location>
        <begin position="100"/>
        <end position="166"/>
    </location>
</feature>
<dbReference type="GO" id="GO:0005634">
    <property type="term" value="C:nucleus"/>
    <property type="evidence" value="ECO:0007669"/>
    <property type="project" value="UniProtKB-SubCell"/>
</dbReference>
<proteinExistence type="inferred from homology"/>
<gene>
    <name evidence="9" type="ORF">LR48_Vigan01g121800</name>
</gene>
<dbReference type="Proteomes" id="UP000053144">
    <property type="component" value="Chromosome 1"/>
</dbReference>
<dbReference type="CDD" id="cd00084">
    <property type="entry name" value="HMG-box_SF"/>
    <property type="match status" value="1"/>
</dbReference>
<evidence type="ECO:0000256" key="2">
    <source>
        <dbReference type="ARBA" id="ARBA00010325"/>
    </source>
</evidence>
<evidence type="ECO:0000259" key="7">
    <source>
        <dbReference type="Pfam" id="PF04690"/>
    </source>
</evidence>
<keyword evidence="3" id="KW-0479">Metal-binding</keyword>
<reference evidence="10" key="1">
    <citation type="journal article" date="2015" name="Proc. Natl. Acad. Sci. U.S.A.">
        <title>Genome sequencing of adzuki bean (Vigna angularis) provides insight into high starch and low fat accumulation and domestication.</title>
        <authorList>
            <person name="Yang K."/>
            <person name="Tian Z."/>
            <person name="Chen C."/>
            <person name="Luo L."/>
            <person name="Zhao B."/>
            <person name="Wang Z."/>
            <person name="Yu L."/>
            <person name="Li Y."/>
            <person name="Sun Y."/>
            <person name="Li W."/>
            <person name="Chen Y."/>
            <person name="Li Y."/>
            <person name="Zhang Y."/>
            <person name="Ai D."/>
            <person name="Zhao J."/>
            <person name="Shang C."/>
            <person name="Ma Y."/>
            <person name="Wu B."/>
            <person name="Wang M."/>
            <person name="Gao L."/>
            <person name="Sun D."/>
            <person name="Zhang P."/>
            <person name="Guo F."/>
            <person name="Wang W."/>
            <person name="Li Y."/>
            <person name="Wang J."/>
            <person name="Varshney R.K."/>
            <person name="Wang J."/>
            <person name="Ling H.Q."/>
            <person name="Wan P."/>
        </authorList>
    </citation>
    <scope>NUCLEOTIDE SEQUENCE</scope>
    <source>
        <strain evidence="10">cv. Jingnong 6</strain>
    </source>
</reference>
<dbReference type="GO" id="GO:0045165">
    <property type="term" value="P:cell fate commitment"/>
    <property type="evidence" value="ECO:0007669"/>
    <property type="project" value="TreeGrafter"/>
</dbReference>
<evidence type="ECO:0000259" key="8">
    <source>
        <dbReference type="Pfam" id="PF24868"/>
    </source>
</evidence>
<evidence type="ECO:0000256" key="1">
    <source>
        <dbReference type="ARBA" id="ARBA00004123"/>
    </source>
</evidence>
<keyword evidence="4" id="KW-0863">Zinc-finger</keyword>
<name>A0A0L9TM39_PHAAN</name>
<dbReference type="Pfam" id="PF24868">
    <property type="entry name" value="YABBY_N"/>
    <property type="match status" value="1"/>
</dbReference>
<dbReference type="InterPro" id="IPR036910">
    <property type="entry name" value="HMG_box_dom_sf"/>
</dbReference>
<evidence type="ECO:0000313" key="10">
    <source>
        <dbReference type="Proteomes" id="UP000053144"/>
    </source>
</evidence>
<dbReference type="PANTHER" id="PTHR31675:SF8">
    <property type="entry name" value="AXIAL REGULATOR YABBY 4"/>
    <property type="match status" value="1"/>
</dbReference>
<dbReference type="InterPro" id="IPR006780">
    <property type="entry name" value="YABBY"/>
</dbReference>
<dbReference type="GO" id="GO:0008270">
    <property type="term" value="F:zinc ion binding"/>
    <property type="evidence" value="ECO:0007669"/>
    <property type="project" value="UniProtKB-KW"/>
</dbReference>
<keyword evidence="6" id="KW-0539">Nucleus</keyword>
<comment type="similarity">
    <text evidence="2">Belongs to the YABBY family.</text>
</comment>
<dbReference type="STRING" id="3914.A0A0L9TM39"/>
<dbReference type="EMBL" id="CM003371">
    <property type="protein sequence ID" value="KOM31663.1"/>
    <property type="molecule type" value="Genomic_DNA"/>
</dbReference>
<dbReference type="Gene3D" id="1.20.140.40">
    <property type="entry name" value="Invertase/pectin methylesterase inhibitor family protein"/>
    <property type="match status" value="1"/>
</dbReference>
<dbReference type="Pfam" id="PF04690">
    <property type="entry name" value="YABBY"/>
    <property type="match status" value="1"/>
</dbReference>